<proteinExistence type="predicted"/>
<dbReference type="OrthoDB" id="10547686at2759"/>
<gene>
    <name evidence="1" type="ORF">WICANDRAFT_61755</name>
</gene>
<keyword evidence="2" id="KW-1185">Reference proteome</keyword>
<evidence type="ECO:0000313" key="1">
    <source>
        <dbReference type="EMBL" id="ODQ61193.1"/>
    </source>
</evidence>
<dbReference type="AlphaFoldDB" id="A0A1E3P748"/>
<reference evidence="1 2" key="1">
    <citation type="journal article" date="2016" name="Proc. Natl. Acad. Sci. U.S.A.">
        <title>Comparative genomics of biotechnologically important yeasts.</title>
        <authorList>
            <person name="Riley R."/>
            <person name="Haridas S."/>
            <person name="Wolfe K.H."/>
            <person name="Lopes M.R."/>
            <person name="Hittinger C.T."/>
            <person name="Goeker M."/>
            <person name="Salamov A.A."/>
            <person name="Wisecaver J.H."/>
            <person name="Long T.M."/>
            <person name="Calvey C.H."/>
            <person name="Aerts A.L."/>
            <person name="Barry K.W."/>
            <person name="Choi C."/>
            <person name="Clum A."/>
            <person name="Coughlan A.Y."/>
            <person name="Deshpande S."/>
            <person name="Douglass A.P."/>
            <person name="Hanson S.J."/>
            <person name="Klenk H.-P."/>
            <person name="LaButti K.M."/>
            <person name="Lapidus A."/>
            <person name="Lindquist E.A."/>
            <person name="Lipzen A.M."/>
            <person name="Meier-Kolthoff J.P."/>
            <person name="Ohm R.A."/>
            <person name="Otillar R.P."/>
            <person name="Pangilinan J.L."/>
            <person name="Peng Y."/>
            <person name="Rokas A."/>
            <person name="Rosa C.A."/>
            <person name="Scheuner C."/>
            <person name="Sibirny A.A."/>
            <person name="Slot J.C."/>
            <person name="Stielow J.B."/>
            <person name="Sun H."/>
            <person name="Kurtzman C.P."/>
            <person name="Blackwell M."/>
            <person name="Grigoriev I.V."/>
            <person name="Jeffries T.W."/>
        </authorList>
    </citation>
    <scope>NUCLEOTIDE SEQUENCE [LARGE SCALE GENOMIC DNA]</scope>
    <source>
        <strain evidence="2">ATCC 58044 / CBS 1984 / NCYC 433 / NRRL Y-366-8</strain>
    </source>
</reference>
<organism evidence="1 2">
    <name type="scientific">Wickerhamomyces anomalus (strain ATCC 58044 / CBS 1984 / NCYC 433 / NRRL Y-366-8)</name>
    <name type="common">Yeast</name>
    <name type="synonym">Hansenula anomala</name>
    <dbReference type="NCBI Taxonomy" id="683960"/>
    <lineage>
        <taxon>Eukaryota</taxon>
        <taxon>Fungi</taxon>
        <taxon>Dikarya</taxon>
        <taxon>Ascomycota</taxon>
        <taxon>Saccharomycotina</taxon>
        <taxon>Saccharomycetes</taxon>
        <taxon>Phaffomycetales</taxon>
        <taxon>Wickerhamomycetaceae</taxon>
        <taxon>Wickerhamomyces</taxon>
    </lineage>
</organism>
<protein>
    <submittedName>
        <fullName evidence="1">Uncharacterized protein</fullName>
    </submittedName>
</protein>
<dbReference type="EMBL" id="KV454209">
    <property type="protein sequence ID" value="ODQ61193.1"/>
    <property type="molecule type" value="Genomic_DNA"/>
</dbReference>
<accession>A0A1E3P748</accession>
<dbReference type="Proteomes" id="UP000094112">
    <property type="component" value="Unassembled WGS sequence"/>
</dbReference>
<dbReference type="GeneID" id="30200487"/>
<sequence>MDVFEQDKAPKVENKRLQTNKKALFFQKILVNSLLRYRQAAKFTSKNHVSSNEQTVTILDLPPEVFKIIVFFIYRSNHSIVPLVTCCKQLYQRFAYLIYSTKIVHIKDDQRIFSNTESHALNTLQYLDKNKKNVAAAIPILSVYFRKSYFSSDNLPLSTGLLFNTLPIMSRLVVLTIDADEPILLFKSFCHLPPKIQVLRIYINFTKNQLSRIDPKAFPTDDYEKFSEVQDLEYFEVESRKYNLVSRHIHPSWGFFSMNPNLEEERAFEHFFTSGLARAYERIKGEGRKSLVKEKIGHTIYNFLQKNKSKLIKMEFMGIDLNLIFNIDNFRTPFQFDALRMLFFDNSSRLFLTKWLPTFQQQNMYPTYRTHYPLLLMESKLFTTQKLKVGDTQI</sequence>
<dbReference type="RefSeq" id="XP_019040400.1">
    <property type="nucleotide sequence ID" value="XM_019183241.1"/>
</dbReference>
<evidence type="ECO:0000313" key="2">
    <source>
        <dbReference type="Proteomes" id="UP000094112"/>
    </source>
</evidence>
<name>A0A1E3P748_WICAA</name>